<keyword evidence="4" id="KW-0812">Transmembrane</keyword>
<dbReference type="InterPro" id="IPR018060">
    <property type="entry name" value="HTH_AraC"/>
</dbReference>
<accession>A0ABT8WIL0</accession>
<evidence type="ECO:0000313" key="6">
    <source>
        <dbReference type="EMBL" id="MDO5972967.1"/>
    </source>
</evidence>
<dbReference type="PROSITE" id="PS01124">
    <property type="entry name" value="HTH_ARAC_FAMILY_2"/>
    <property type="match status" value="1"/>
</dbReference>
<evidence type="ECO:0000256" key="4">
    <source>
        <dbReference type="SAM" id="Phobius"/>
    </source>
</evidence>
<evidence type="ECO:0000313" key="7">
    <source>
        <dbReference type="Proteomes" id="UP001176806"/>
    </source>
</evidence>
<feature type="transmembrane region" description="Helical" evidence="4">
    <location>
        <begin position="180"/>
        <end position="203"/>
    </location>
</feature>
<dbReference type="Gene3D" id="1.10.10.60">
    <property type="entry name" value="Homeodomain-like"/>
    <property type="match status" value="2"/>
</dbReference>
<evidence type="ECO:0000259" key="5">
    <source>
        <dbReference type="PROSITE" id="PS01124"/>
    </source>
</evidence>
<feature type="transmembrane region" description="Helical" evidence="4">
    <location>
        <begin position="101"/>
        <end position="120"/>
    </location>
</feature>
<evidence type="ECO:0000256" key="1">
    <source>
        <dbReference type="ARBA" id="ARBA00023015"/>
    </source>
</evidence>
<keyword evidence="4" id="KW-0472">Membrane</keyword>
<evidence type="ECO:0000256" key="3">
    <source>
        <dbReference type="ARBA" id="ARBA00023163"/>
    </source>
</evidence>
<name>A0ABT8WIL0_9FLAO</name>
<comment type="caution">
    <text evidence="6">The sequence shown here is derived from an EMBL/GenBank/DDBJ whole genome shotgun (WGS) entry which is preliminary data.</text>
</comment>
<dbReference type="PRINTS" id="PR00032">
    <property type="entry name" value="HTHARAC"/>
</dbReference>
<dbReference type="RefSeq" id="WP_303300023.1">
    <property type="nucleotide sequence ID" value="NZ_BAABDA010000042.1"/>
</dbReference>
<dbReference type="Pfam" id="PF12833">
    <property type="entry name" value="HTH_18"/>
    <property type="match status" value="1"/>
</dbReference>
<dbReference type="InterPro" id="IPR020449">
    <property type="entry name" value="Tscrpt_reg_AraC-type_HTH"/>
</dbReference>
<feature type="transmembrane region" description="Helical" evidence="4">
    <location>
        <begin position="36"/>
        <end position="56"/>
    </location>
</feature>
<keyword evidence="4" id="KW-1133">Transmembrane helix</keyword>
<keyword evidence="3" id="KW-0804">Transcription</keyword>
<dbReference type="PROSITE" id="PS00041">
    <property type="entry name" value="HTH_ARAC_FAMILY_1"/>
    <property type="match status" value="1"/>
</dbReference>
<dbReference type="SUPFAM" id="SSF46689">
    <property type="entry name" value="Homeodomain-like"/>
    <property type="match status" value="1"/>
</dbReference>
<dbReference type="EMBL" id="JAUOEL010000001">
    <property type="protein sequence ID" value="MDO5972967.1"/>
    <property type="molecule type" value="Genomic_DNA"/>
</dbReference>
<organism evidence="6 7">
    <name type="scientific">Flavivirga jejuensis</name>
    <dbReference type="NCBI Taxonomy" id="870487"/>
    <lineage>
        <taxon>Bacteria</taxon>
        <taxon>Pseudomonadati</taxon>
        <taxon>Bacteroidota</taxon>
        <taxon>Flavobacteriia</taxon>
        <taxon>Flavobacteriales</taxon>
        <taxon>Flavobacteriaceae</taxon>
        <taxon>Flavivirga</taxon>
    </lineage>
</organism>
<feature type="transmembrane region" description="Helical" evidence="4">
    <location>
        <begin position="154"/>
        <end position="174"/>
    </location>
</feature>
<dbReference type="InterPro" id="IPR009057">
    <property type="entry name" value="Homeodomain-like_sf"/>
</dbReference>
<dbReference type="InterPro" id="IPR018062">
    <property type="entry name" value="HTH_AraC-typ_CS"/>
</dbReference>
<sequence>MASIILSLILVVVTLHLVYLMVLDTNLDNLFPGTLYMPYSFLSALGPLIYFYVKALTNINFNIVKTDYWHFVPVTIEILMQVFNILYGIKNNQIFYNTPFYFYGSLILYFWTAGSMFHYINLSLNVIGKHENWALKNFSNLRDITLKWLQKSIIYFRLLWIIWVPFIIVFQLFFGLQLQYIYIVLALYVLLLALTYLTFWIGLEGFGHAKTMAFRPNIGVKENKNFGSLSQSQLETYIASMERFMKKDKVYLDENLNLREFASLLNLDPNLVSFILNEHIKSNFHDFVNKYRIEEVKSQLYNPAKNNITLLGIALDSGFNSKTTFNRVFKKMTGSTPSEFRKNIESSTKK</sequence>
<gene>
    <name evidence="6" type="ORF">Q4Q40_02120</name>
</gene>
<feature type="transmembrane region" description="Helical" evidence="4">
    <location>
        <begin position="68"/>
        <end position="89"/>
    </location>
</feature>
<keyword evidence="1" id="KW-0805">Transcription regulation</keyword>
<keyword evidence="2" id="KW-0238">DNA-binding</keyword>
<dbReference type="Proteomes" id="UP001176806">
    <property type="component" value="Unassembled WGS sequence"/>
</dbReference>
<dbReference type="SMART" id="SM00342">
    <property type="entry name" value="HTH_ARAC"/>
    <property type="match status" value="1"/>
</dbReference>
<reference evidence="6" key="1">
    <citation type="submission" date="2023-07" db="EMBL/GenBank/DDBJ databases">
        <title>Two novel species in the genus Flavivirga.</title>
        <authorList>
            <person name="Kwon K."/>
        </authorList>
    </citation>
    <scope>NUCLEOTIDE SEQUENCE</scope>
    <source>
        <strain evidence="6">KACC 14158</strain>
    </source>
</reference>
<protein>
    <submittedName>
        <fullName evidence="6">Helix-turn-helix domain-containing protein</fullName>
    </submittedName>
</protein>
<proteinExistence type="predicted"/>
<dbReference type="PANTHER" id="PTHR43280">
    <property type="entry name" value="ARAC-FAMILY TRANSCRIPTIONAL REGULATOR"/>
    <property type="match status" value="1"/>
</dbReference>
<keyword evidence="7" id="KW-1185">Reference proteome</keyword>
<evidence type="ECO:0000256" key="2">
    <source>
        <dbReference type="ARBA" id="ARBA00023125"/>
    </source>
</evidence>
<feature type="domain" description="HTH araC/xylS-type" evidence="5">
    <location>
        <begin position="242"/>
        <end position="343"/>
    </location>
</feature>
<dbReference type="PANTHER" id="PTHR43280:SF29">
    <property type="entry name" value="ARAC-FAMILY TRANSCRIPTIONAL REGULATOR"/>
    <property type="match status" value="1"/>
</dbReference>